<sequence>MTFMLASKKNSKISKKGIDFSTNRHYTMRVG</sequence>
<name>A0A8S5UCR8_9CAUD</name>
<reference evidence="1" key="1">
    <citation type="journal article" date="2021" name="Proc. Natl. Acad. Sci. U.S.A.">
        <title>A Catalog of Tens of Thousands of Viruses from Human Metagenomes Reveals Hidden Associations with Chronic Diseases.</title>
        <authorList>
            <person name="Tisza M.J."/>
            <person name="Buck C.B."/>
        </authorList>
    </citation>
    <scope>NUCLEOTIDE SEQUENCE</scope>
    <source>
        <strain evidence="1">CtgN495</strain>
    </source>
</reference>
<organism evidence="1">
    <name type="scientific">Siphoviridae sp. ctgN495</name>
    <dbReference type="NCBI Taxonomy" id="2825608"/>
    <lineage>
        <taxon>Viruses</taxon>
        <taxon>Duplodnaviria</taxon>
        <taxon>Heunggongvirae</taxon>
        <taxon>Uroviricota</taxon>
        <taxon>Caudoviricetes</taxon>
    </lineage>
</organism>
<accession>A0A8S5UCR8</accession>
<evidence type="ECO:0000313" key="1">
    <source>
        <dbReference type="EMBL" id="DAF92264.1"/>
    </source>
</evidence>
<proteinExistence type="predicted"/>
<protein>
    <submittedName>
        <fullName evidence="1">Uncharacterized protein</fullName>
    </submittedName>
</protein>
<dbReference type="EMBL" id="BK016063">
    <property type="protein sequence ID" value="DAF92264.1"/>
    <property type="molecule type" value="Genomic_DNA"/>
</dbReference>